<protein>
    <submittedName>
        <fullName evidence="8">Catechol 1,2-dioxygenase</fullName>
        <ecNumber evidence="8">1.13.11.1</ecNumber>
    </submittedName>
</protein>
<dbReference type="PATRIC" id="fig|482957.22.peg.1387"/>
<dbReference type="PANTHER" id="PTHR33711">
    <property type="entry name" value="DIOXYGENASE, PUTATIVE (AFU_ORTHOLOGUE AFUA_2G02910)-RELATED"/>
    <property type="match status" value="1"/>
</dbReference>
<organism evidence="8 9">
    <name type="scientific">Burkholderia lata (strain ATCC 17760 / DSM 23089 / LMG 22485 / NCIMB 9086 / R18194 / 383)</name>
    <dbReference type="NCBI Taxonomy" id="482957"/>
    <lineage>
        <taxon>Bacteria</taxon>
        <taxon>Pseudomonadati</taxon>
        <taxon>Pseudomonadota</taxon>
        <taxon>Betaproteobacteria</taxon>
        <taxon>Burkholderiales</taxon>
        <taxon>Burkholderiaceae</taxon>
        <taxon>Burkholderia</taxon>
        <taxon>Burkholderia cepacia complex</taxon>
    </lineage>
</organism>
<comment type="cofactor">
    <cofactor evidence="1">
        <name>Fe(3+)</name>
        <dbReference type="ChEBI" id="CHEBI:29034"/>
    </cofactor>
</comment>
<keyword evidence="3" id="KW-0479">Metal-binding</keyword>
<proteinExistence type="inferred from homology"/>
<dbReference type="InterPro" id="IPR039390">
    <property type="entry name" value="1_2-HQD/HQD"/>
</dbReference>
<evidence type="ECO:0000256" key="3">
    <source>
        <dbReference type="ARBA" id="ARBA00022723"/>
    </source>
</evidence>
<dbReference type="PROSITE" id="PS00083">
    <property type="entry name" value="INTRADIOL_DIOXYGENAS"/>
    <property type="match status" value="1"/>
</dbReference>
<keyword evidence="6" id="KW-0408">Iron</keyword>
<dbReference type="Pfam" id="PF00775">
    <property type="entry name" value="Dioxygenase_C"/>
    <property type="match status" value="1"/>
</dbReference>
<dbReference type="Proteomes" id="UP000002705">
    <property type="component" value="Chromosome 1"/>
</dbReference>
<comment type="similarity">
    <text evidence="2">Belongs to the intradiol ring-cleavage dioxygenase family.</text>
</comment>
<sequence length="308" mass="34154">MLRQRATQRHQETPPMRNLNEDTITQAVIASLGGCRDERLRTVMTSLVQHLHSFARETKLTEAEWQTAIGFLTAVGHITDDKRQEFILLSDVLGLSTLVTAQNHAKPAGCTEATVFGPFYVEGSRDFCMFDDIANGACGEPCFVSGHVRGIDGMPIAHASLEVWQADEDGHYDVQLPADDGSVTHRARGRLRTGADGRYAFRSILAEPYPIPHDGPVGAMLDALGRHPWRPAHLHFMIEARGYETLITHVFRDGDRYLDSDAVFGVRSTLVADWVRHAPGLAPDGSRMDTPFYTLDYDFVLNPAERAA</sequence>
<dbReference type="InterPro" id="IPR050770">
    <property type="entry name" value="Intradiol_RC_Dioxygenase"/>
</dbReference>
<evidence type="ECO:0000256" key="2">
    <source>
        <dbReference type="ARBA" id="ARBA00007825"/>
    </source>
</evidence>
<dbReference type="HOGENOM" id="CLU_046727_1_1_4"/>
<reference evidence="8" key="1">
    <citation type="submission" date="2009-01" db="EMBL/GenBank/DDBJ databases">
        <title>Complete sequence of chromosome 1 of Burkholderia sp. 383.</title>
        <authorList>
            <consortium name="US DOE Joint Genome Institute"/>
            <person name="Copeland A."/>
            <person name="Lucas S."/>
            <person name="Lapidus A."/>
            <person name="Barry K."/>
            <person name="Detter J.C."/>
            <person name="Glavina T."/>
            <person name="Hammon N."/>
            <person name="Israni S."/>
            <person name="Pitluck S."/>
            <person name="Chain P."/>
            <person name="Malfatti S."/>
            <person name="Shin M."/>
            <person name="Vergez L."/>
            <person name="Schmutz J."/>
            <person name="Larimer F."/>
            <person name="Land M."/>
            <person name="Kyrpides N."/>
            <person name="Lykidis A."/>
            <person name="Richardson P."/>
        </authorList>
    </citation>
    <scope>NUCLEOTIDE SEQUENCE</scope>
    <source>
        <strain evidence="8">383</strain>
    </source>
</reference>
<dbReference type="Pfam" id="PF04444">
    <property type="entry name" value="Dioxygenase_N"/>
    <property type="match status" value="1"/>
</dbReference>
<gene>
    <name evidence="8" type="ordered locus">Bcep18194_A4486</name>
</gene>
<dbReference type="GO" id="GO:0009712">
    <property type="term" value="P:catechol-containing compound metabolic process"/>
    <property type="evidence" value="ECO:0007669"/>
    <property type="project" value="InterPro"/>
</dbReference>
<dbReference type="GO" id="GO:0018576">
    <property type="term" value="F:catechol 1,2-dioxygenase activity"/>
    <property type="evidence" value="ECO:0007669"/>
    <property type="project" value="UniProtKB-EC"/>
</dbReference>
<dbReference type="Gene3D" id="2.60.130.10">
    <property type="entry name" value="Aromatic compound dioxygenase"/>
    <property type="match status" value="1"/>
</dbReference>
<accession>Q39HI4</accession>
<dbReference type="AlphaFoldDB" id="Q39HI4"/>
<dbReference type="GO" id="GO:0008199">
    <property type="term" value="F:ferric iron binding"/>
    <property type="evidence" value="ECO:0007669"/>
    <property type="project" value="InterPro"/>
</dbReference>
<dbReference type="EC" id="1.13.11.1" evidence="8"/>
<dbReference type="EMBL" id="CP000151">
    <property type="protein sequence ID" value="ABB08082.1"/>
    <property type="molecule type" value="Genomic_DNA"/>
</dbReference>
<dbReference type="KEGG" id="bur:Bcep18194_A4486"/>
<dbReference type="InterPro" id="IPR015889">
    <property type="entry name" value="Intradiol_dOase_core"/>
</dbReference>
<dbReference type="PANTHER" id="PTHR33711:SF7">
    <property type="entry name" value="INTRADIOL RING-CLEAVAGE DIOXYGENASES DOMAIN-CONTAINING PROTEIN-RELATED"/>
    <property type="match status" value="1"/>
</dbReference>
<keyword evidence="4" id="KW-0223">Dioxygenase</keyword>
<dbReference type="SUPFAM" id="SSF49482">
    <property type="entry name" value="Aromatic compound dioxygenase"/>
    <property type="match status" value="1"/>
</dbReference>
<dbReference type="InterPro" id="IPR007535">
    <property type="entry name" value="Catechol_dOase_N"/>
</dbReference>
<dbReference type="InterPro" id="IPR000627">
    <property type="entry name" value="Intradiol_dOase_C"/>
</dbReference>
<name>Q39HI4_BURL3</name>
<keyword evidence="9" id="KW-1185">Reference proteome</keyword>
<feature type="domain" description="Intradiol ring-cleavage dioxygenases" evidence="7">
    <location>
        <begin position="144"/>
        <end position="172"/>
    </location>
</feature>
<evidence type="ECO:0000256" key="6">
    <source>
        <dbReference type="ARBA" id="ARBA00023004"/>
    </source>
</evidence>
<evidence type="ECO:0000259" key="7">
    <source>
        <dbReference type="PROSITE" id="PS00083"/>
    </source>
</evidence>
<evidence type="ECO:0000256" key="5">
    <source>
        <dbReference type="ARBA" id="ARBA00023002"/>
    </source>
</evidence>
<dbReference type="CDD" id="cd03461">
    <property type="entry name" value="1_2-HQD"/>
    <property type="match status" value="1"/>
</dbReference>
<keyword evidence="5 8" id="KW-0560">Oxidoreductase</keyword>
<dbReference type="PROSITE" id="PS51257">
    <property type="entry name" value="PROKAR_LIPOPROTEIN"/>
    <property type="match status" value="1"/>
</dbReference>
<evidence type="ECO:0000313" key="8">
    <source>
        <dbReference type="EMBL" id="ABB08082.1"/>
    </source>
</evidence>
<evidence type="ECO:0000313" key="9">
    <source>
        <dbReference type="Proteomes" id="UP000002705"/>
    </source>
</evidence>
<evidence type="ECO:0000256" key="1">
    <source>
        <dbReference type="ARBA" id="ARBA00001965"/>
    </source>
</evidence>
<evidence type="ECO:0000256" key="4">
    <source>
        <dbReference type="ARBA" id="ARBA00022964"/>
    </source>
</evidence>